<dbReference type="CDD" id="cd23763">
    <property type="entry name" value="ASKHA_ATPase_ROK"/>
    <property type="match status" value="1"/>
</dbReference>
<feature type="compositionally biased region" description="Low complexity" evidence="2">
    <location>
        <begin position="397"/>
        <end position="423"/>
    </location>
</feature>
<dbReference type="PANTHER" id="PTHR18964:SF149">
    <property type="entry name" value="BIFUNCTIONAL UDP-N-ACETYLGLUCOSAMINE 2-EPIMERASE_N-ACETYLMANNOSAMINE KINASE"/>
    <property type="match status" value="1"/>
</dbReference>
<feature type="region of interest" description="Disordered" evidence="2">
    <location>
        <begin position="397"/>
        <end position="443"/>
    </location>
</feature>
<feature type="compositionally biased region" description="Low complexity" evidence="2">
    <location>
        <begin position="308"/>
        <end position="328"/>
    </location>
</feature>
<reference evidence="4 5" key="1">
    <citation type="submission" date="2019-12" db="EMBL/GenBank/DDBJ databases">
        <title>Streptomyces sp. strain T44 isolated from rhizosphere soil of Broussonetia papyrifera.</title>
        <authorList>
            <person name="Mo P."/>
        </authorList>
    </citation>
    <scope>NUCLEOTIDE SEQUENCE [LARGE SCALE GENOMIC DNA]</scope>
    <source>
        <strain evidence="4 5">T44</strain>
    </source>
</reference>
<dbReference type="KEGG" id="sbro:GQF42_09790"/>
<feature type="compositionally biased region" description="Low complexity" evidence="2">
    <location>
        <begin position="434"/>
        <end position="443"/>
    </location>
</feature>
<evidence type="ECO:0000256" key="1">
    <source>
        <dbReference type="ARBA" id="ARBA00006479"/>
    </source>
</evidence>
<dbReference type="Proteomes" id="UP000436138">
    <property type="component" value="Chromosome"/>
</dbReference>
<comment type="similarity">
    <text evidence="1">Belongs to the ROK (NagC/XylR) family.</text>
</comment>
<dbReference type="InterPro" id="IPR036390">
    <property type="entry name" value="WH_DNA-bd_sf"/>
</dbReference>
<gene>
    <name evidence="4" type="ORF">GQF42_09790</name>
</gene>
<dbReference type="Pfam" id="PF00480">
    <property type="entry name" value="ROK"/>
    <property type="match status" value="2"/>
</dbReference>
<evidence type="ECO:0000313" key="4">
    <source>
        <dbReference type="EMBL" id="QHA03522.1"/>
    </source>
</evidence>
<feature type="region of interest" description="Disordered" evidence="2">
    <location>
        <begin position="302"/>
        <end position="328"/>
    </location>
</feature>
<dbReference type="RefSeq" id="WP_158919253.1">
    <property type="nucleotide sequence ID" value="NZ_CP047020.1"/>
</dbReference>
<evidence type="ECO:0000259" key="3">
    <source>
        <dbReference type="Pfam" id="PF12802"/>
    </source>
</evidence>
<dbReference type="AlphaFoldDB" id="A0A6I6MVS0"/>
<dbReference type="InterPro" id="IPR036388">
    <property type="entry name" value="WH-like_DNA-bd_sf"/>
</dbReference>
<name>A0A6I6MVS0_9ACTN</name>
<dbReference type="SUPFAM" id="SSF46785">
    <property type="entry name" value="Winged helix' DNA-binding domain"/>
    <property type="match status" value="1"/>
</dbReference>
<protein>
    <submittedName>
        <fullName evidence="4">ROK family protein</fullName>
    </submittedName>
</protein>
<organism evidence="4 5">
    <name type="scientific">Streptomyces broussonetiae</name>
    <dbReference type="NCBI Taxonomy" id="2686304"/>
    <lineage>
        <taxon>Bacteria</taxon>
        <taxon>Bacillati</taxon>
        <taxon>Actinomycetota</taxon>
        <taxon>Actinomycetes</taxon>
        <taxon>Kitasatosporales</taxon>
        <taxon>Streptomycetaceae</taxon>
        <taxon>Streptomyces</taxon>
    </lineage>
</organism>
<dbReference type="Gene3D" id="3.30.420.40">
    <property type="match status" value="3"/>
</dbReference>
<dbReference type="GO" id="GO:0003700">
    <property type="term" value="F:DNA-binding transcription factor activity"/>
    <property type="evidence" value="ECO:0007669"/>
    <property type="project" value="InterPro"/>
</dbReference>
<evidence type="ECO:0000256" key="2">
    <source>
        <dbReference type="SAM" id="MobiDB-lite"/>
    </source>
</evidence>
<dbReference type="InterPro" id="IPR011991">
    <property type="entry name" value="ArsR-like_HTH"/>
</dbReference>
<dbReference type="EMBL" id="CP047020">
    <property type="protein sequence ID" value="QHA03522.1"/>
    <property type="molecule type" value="Genomic_DNA"/>
</dbReference>
<keyword evidence="5" id="KW-1185">Reference proteome</keyword>
<proteinExistence type="inferred from homology"/>
<evidence type="ECO:0000313" key="5">
    <source>
        <dbReference type="Proteomes" id="UP000436138"/>
    </source>
</evidence>
<dbReference type="InterPro" id="IPR000600">
    <property type="entry name" value="ROK"/>
</dbReference>
<sequence>MPASPSTARAINDRLALRLLQQEGPLTAGQLKQLTGLSRPTVADLVERLGTAGLITVVGESGEQRRGPNARLYGIVAGRAHLAALDVRTEGVFVLVSDLLGRVLAEASVPIGGDTGTGPAVEQAVAAVERTAKEAGADRLHTVGIGAPGLIDPATGDLRDSGGLPAWHRSLAAALQERLPGARVTVENETNLAALAEQREGVARDRDTFVLLWLGHGVGAAVVLDGTLRRGASGGTGEIGFLPVPGTGSLPSATDCDGGFHSLAGAAAIGSLAADCGLPVPATMDGPGAAVVVREAVTKAASAAPGDGSATTASGVPSASAVSGGGSAEVVSGVPSASMVSGGGSAEVVSGVPSASMVSGGGSVEVVPGVPGVPSASAVSGDGSVAAASVVPSVLASAAPGDPSPAAASGARPASAAPGDRSATTGPGAQTARPVSGADAASAVAGTDPASAVSGVAPTQPVSGALPASAVPGDHPAGRFLHLLADRIAVGVASVVAVLDPGCVVLGGEAGQAGGAVLAGLVEERLRRMSPLRTQVRASTLGGSAVLRGALLTARDRAQDELFAPPGPS</sequence>
<dbReference type="SUPFAM" id="SSF53067">
    <property type="entry name" value="Actin-like ATPase domain"/>
    <property type="match status" value="2"/>
</dbReference>
<dbReference type="Gene3D" id="1.10.10.10">
    <property type="entry name" value="Winged helix-like DNA-binding domain superfamily/Winged helix DNA-binding domain"/>
    <property type="match status" value="1"/>
</dbReference>
<dbReference type="PANTHER" id="PTHR18964">
    <property type="entry name" value="ROK (REPRESSOR, ORF, KINASE) FAMILY"/>
    <property type="match status" value="1"/>
</dbReference>
<dbReference type="Pfam" id="PF12802">
    <property type="entry name" value="MarR_2"/>
    <property type="match status" value="1"/>
</dbReference>
<dbReference type="CDD" id="cd00090">
    <property type="entry name" value="HTH_ARSR"/>
    <property type="match status" value="1"/>
</dbReference>
<dbReference type="InterPro" id="IPR043129">
    <property type="entry name" value="ATPase_NBD"/>
</dbReference>
<accession>A0A6I6MVS0</accession>
<feature type="domain" description="HTH marR-type" evidence="3">
    <location>
        <begin position="16"/>
        <end position="66"/>
    </location>
</feature>
<dbReference type="InterPro" id="IPR000835">
    <property type="entry name" value="HTH_MarR-typ"/>
</dbReference>